<dbReference type="PROSITE" id="PS51764">
    <property type="entry name" value="GH26"/>
    <property type="match status" value="1"/>
</dbReference>
<dbReference type="EMBL" id="PVZF01000009">
    <property type="protein sequence ID" value="PRY12987.1"/>
    <property type="molecule type" value="Genomic_DNA"/>
</dbReference>
<evidence type="ECO:0000256" key="3">
    <source>
        <dbReference type="PROSITE-ProRule" id="PRU01100"/>
    </source>
</evidence>
<dbReference type="RefSeq" id="WP_170127344.1">
    <property type="nucleotide sequence ID" value="NZ_PVZF01000009.1"/>
</dbReference>
<feature type="domain" description="GH26" evidence="5">
    <location>
        <begin position="1"/>
        <end position="328"/>
    </location>
</feature>
<dbReference type="InterPro" id="IPR017853">
    <property type="entry name" value="GH"/>
</dbReference>
<keyword evidence="1 3" id="KW-0378">Hydrolase</keyword>
<dbReference type="SUPFAM" id="SSF51445">
    <property type="entry name" value="(Trans)glycosidases"/>
    <property type="match status" value="1"/>
</dbReference>
<proteinExistence type="inferred from homology"/>
<dbReference type="AlphaFoldDB" id="A0A2T0R123"/>
<dbReference type="Pfam" id="PF02156">
    <property type="entry name" value="Glyco_hydro_26"/>
    <property type="match status" value="1"/>
</dbReference>
<gene>
    <name evidence="6" type="ORF">CLV37_109175</name>
</gene>
<dbReference type="InterPro" id="IPR022790">
    <property type="entry name" value="GH26_dom"/>
</dbReference>
<feature type="region of interest" description="Disordered" evidence="4">
    <location>
        <begin position="1"/>
        <end position="40"/>
    </location>
</feature>
<evidence type="ECO:0000256" key="1">
    <source>
        <dbReference type="ARBA" id="ARBA00022801"/>
    </source>
</evidence>
<comment type="caution">
    <text evidence="6">The sequence shown here is derived from an EMBL/GenBank/DDBJ whole genome shotgun (WGS) entry which is preliminary data.</text>
</comment>
<sequence>MLGSAVTLAVTGDGSPEASVRPSSERSGLPWPSGGSDDAGIAEFERWRGRRADVRVMWNSTSTWAEAEPAQGLREAREQGEPRLISYAVPLVTEESGQDLRACAAGANDRRFRVMARNVVDNGFGSAIVRIGWEGSASWYPWGVTNPVNGGVQEAQRAFREGFRRCAAAFREVAPDVRIELNYGSARGRTNVADVYPGDEYVDVVGNDVYLSPDVRSAQDWQRACRAGTAERPVGLQRYAEFARAHGKLFAVAEWGLDTTEAPDADAVAYVEGMARLFRDHRDVLAYEGYYNRTNDAAAPCRFRLDEGCNPAAAAAYLRLFGAAATAA</sequence>
<evidence type="ECO:0000313" key="7">
    <source>
        <dbReference type="Proteomes" id="UP000238083"/>
    </source>
</evidence>
<evidence type="ECO:0000256" key="2">
    <source>
        <dbReference type="ARBA" id="ARBA00023295"/>
    </source>
</evidence>
<evidence type="ECO:0000313" key="6">
    <source>
        <dbReference type="EMBL" id="PRY12987.1"/>
    </source>
</evidence>
<dbReference type="Proteomes" id="UP000238083">
    <property type="component" value="Unassembled WGS sequence"/>
</dbReference>
<reference evidence="6 7" key="1">
    <citation type="submission" date="2018-03" db="EMBL/GenBank/DDBJ databases">
        <title>Genomic Encyclopedia of Archaeal and Bacterial Type Strains, Phase II (KMG-II): from individual species to whole genera.</title>
        <authorList>
            <person name="Goeker M."/>
        </authorList>
    </citation>
    <scope>NUCLEOTIDE SEQUENCE [LARGE SCALE GENOMIC DNA]</scope>
    <source>
        <strain evidence="6 7">DSM 19711</strain>
    </source>
</reference>
<evidence type="ECO:0000256" key="4">
    <source>
        <dbReference type="SAM" id="MobiDB-lite"/>
    </source>
</evidence>
<organism evidence="6 7">
    <name type="scientific">Kineococcus rhizosphaerae</name>
    <dbReference type="NCBI Taxonomy" id="559628"/>
    <lineage>
        <taxon>Bacteria</taxon>
        <taxon>Bacillati</taxon>
        <taxon>Actinomycetota</taxon>
        <taxon>Actinomycetes</taxon>
        <taxon>Kineosporiales</taxon>
        <taxon>Kineosporiaceae</taxon>
        <taxon>Kineococcus</taxon>
    </lineage>
</organism>
<dbReference type="GO" id="GO:0004553">
    <property type="term" value="F:hydrolase activity, hydrolyzing O-glycosyl compounds"/>
    <property type="evidence" value="ECO:0007669"/>
    <property type="project" value="InterPro"/>
</dbReference>
<dbReference type="Gene3D" id="3.20.20.80">
    <property type="entry name" value="Glycosidases"/>
    <property type="match status" value="1"/>
</dbReference>
<feature type="active site" description="Proton donor" evidence="3">
    <location>
        <position position="134"/>
    </location>
</feature>
<evidence type="ECO:0000259" key="5">
    <source>
        <dbReference type="PROSITE" id="PS51764"/>
    </source>
</evidence>
<protein>
    <submittedName>
        <fullName evidence="6">Glycosyl hydrolase family 26</fullName>
    </submittedName>
</protein>
<name>A0A2T0R123_9ACTN</name>
<comment type="similarity">
    <text evidence="3">Belongs to the glycosyl hydrolase 26 family.</text>
</comment>
<keyword evidence="7" id="KW-1185">Reference proteome</keyword>
<accession>A0A2T0R123</accession>
<feature type="active site" description="Nucleophile" evidence="3">
    <location>
        <position position="254"/>
    </location>
</feature>
<keyword evidence="2 3" id="KW-0326">Glycosidase</keyword>